<dbReference type="EMBL" id="JADWOX010000017">
    <property type="protein sequence ID" value="MBI1685938.1"/>
    <property type="molecule type" value="Genomic_DNA"/>
</dbReference>
<dbReference type="RefSeq" id="WP_198577839.1">
    <property type="nucleotide sequence ID" value="NZ_JADWOX010000017.1"/>
</dbReference>
<accession>A0ABS0T222</accession>
<reference evidence="1 2" key="1">
    <citation type="submission" date="2020-11" db="EMBL/GenBank/DDBJ databases">
        <title>genome sequence of strain KACC 18849.</title>
        <authorList>
            <person name="Gao J."/>
            <person name="Zhang X."/>
        </authorList>
    </citation>
    <scope>NUCLEOTIDE SEQUENCE [LARGE SCALE GENOMIC DNA]</scope>
    <source>
        <strain evidence="1 2">KACC 18849</strain>
    </source>
</reference>
<proteinExistence type="predicted"/>
<dbReference type="Proteomes" id="UP000639859">
    <property type="component" value="Unassembled WGS sequence"/>
</dbReference>
<evidence type="ECO:0000313" key="2">
    <source>
        <dbReference type="Proteomes" id="UP000639859"/>
    </source>
</evidence>
<keyword evidence="2" id="KW-1185">Reference proteome</keyword>
<name>A0ABS0T222_9CAUL</name>
<evidence type="ECO:0000313" key="1">
    <source>
        <dbReference type="EMBL" id="MBI1685938.1"/>
    </source>
</evidence>
<gene>
    <name evidence="1" type="ORF">I4Q42_19895</name>
</gene>
<organism evidence="1 2">
    <name type="scientific">Caulobacter hibisci</name>
    <dbReference type="NCBI Taxonomy" id="2035993"/>
    <lineage>
        <taxon>Bacteria</taxon>
        <taxon>Pseudomonadati</taxon>
        <taxon>Pseudomonadota</taxon>
        <taxon>Alphaproteobacteria</taxon>
        <taxon>Caulobacterales</taxon>
        <taxon>Caulobacteraceae</taxon>
        <taxon>Caulobacter</taxon>
    </lineage>
</organism>
<sequence>MPRPSQPQPSASPFGRHDYEITYGWRDAALNVTIAGLSATPPAIGDIYTLGSPDGGIEDFTVMQMTRERGRGWLARCAVASRPTLLEGSDD</sequence>
<comment type="caution">
    <text evidence="1">The sequence shown here is derived from an EMBL/GenBank/DDBJ whole genome shotgun (WGS) entry which is preliminary data.</text>
</comment>
<protein>
    <submittedName>
        <fullName evidence="1">Uncharacterized protein</fullName>
    </submittedName>
</protein>